<keyword evidence="2" id="KW-0649">Protein kinase inhibitor</keyword>
<dbReference type="Pfam" id="PF01161">
    <property type="entry name" value="PBP"/>
    <property type="match status" value="1"/>
</dbReference>
<organism evidence="2">
    <name type="scientific">Tunturiibacter psychrotolerans</name>
    <dbReference type="NCBI Taxonomy" id="3069686"/>
    <lineage>
        <taxon>Bacteria</taxon>
        <taxon>Pseudomonadati</taxon>
        <taxon>Acidobacteriota</taxon>
        <taxon>Terriglobia</taxon>
        <taxon>Terriglobales</taxon>
        <taxon>Acidobacteriaceae</taxon>
        <taxon>Tunturiibacter</taxon>
    </lineage>
</organism>
<dbReference type="PANTHER" id="PTHR30289">
    <property type="entry name" value="UNCHARACTERIZED PROTEIN YBCL-RELATED"/>
    <property type="match status" value="1"/>
</dbReference>
<dbReference type="CDD" id="cd00865">
    <property type="entry name" value="PEBP_bact_arch"/>
    <property type="match status" value="1"/>
</dbReference>
<reference evidence="2" key="1">
    <citation type="submission" date="2023-08" db="EMBL/GenBank/DDBJ databases">
        <authorList>
            <person name="Messyasz A."/>
            <person name="Mannisto M.K."/>
            <person name="Kerkhof L.J."/>
            <person name="Haggblom M."/>
        </authorList>
    </citation>
    <scope>NUCLEOTIDE SEQUENCE</scope>
    <source>
        <strain evidence="2">X5P6</strain>
    </source>
</reference>
<dbReference type="GO" id="GO:0004860">
    <property type="term" value="F:protein kinase inhibitor activity"/>
    <property type="evidence" value="ECO:0007669"/>
    <property type="project" value="UniProtKB-KW"/>
</dbReference>
<dbReference type="InterPro" id="IPR036610">
    <property type="entry name" value="PEBP-like_sf"/>
</dbReference>
<proteinExistence type="predicted"/>
<dbReference type="EMBL" id="CP132942">
    <property type="protein sequence ID" value="XCB33825.1"/>
    <property type="molecule type" value="Genomic_DNA"/>
</dbReference>
<dbReference type="SUPFAM" id="SSF49777">
    <property type="entry name" value="PEBP-like"/>
    <property type="match status" value="1"/>
</dbReference>
<dbReference type="InterPro" id="IPR005247">
    <property type="entry name" value="YbhB_YbcL/LppC-like"/>
</dbReference>
<protein>
    <submittedName>
        <fullName evidence="2">YbhB/YbcL family Raf kinase inhibitor-like protein</fullName>
    </submittedName>
</protein>
<evidence type="ECO:0000256" key="1">
    <source>
        <dbReference type="SAM" id="MobiDB-lite"/>
    </source>
</evidence>
<reference evidence="2" key="2">
    <citation type="journal article" date="2024" name="Environ. Microbiol.">
        <title>Genome analysis and description of Tunturibacter gen. nov. expands the diversity of Terriglobia in tundra soils.</title>
        <authorList>
            <person name="Messyasz A."/>
            <person name="Mannisto M.K."/>
            <person name="Kerkhof L.J."/>
            <person name="Haggblom M.M."/>
        </authorList>
    </citation>
    <scope>NUCLEOTIDE SEQUENCE</scope>
    <source>
        <strain evidence="2">X5P6</strain>
    </source>
</reference>
<dbReference type="KEGG" id="tpsc:RBB77_02755"/>
<accession>A0AAU7ZSE0</accession>
<feature type="region of interest" description="Disordered" evidence="1">
    <location>
        <begin position="106"/>
        <end position="127"/>
    </location>
</feature>
<dbReference type="Gene3D" id="3.90.280.10">
    <property type="entry name" value="PEBP-like"/>
    <property type="match status" value="1"/>
</dbReference>
<dbReference type="NCBIfam" id="TIGR00481">
    <property type="entry name" value="YbhB/YbcL family Raf kinase inhibitor-like protein"/>
    <property type="match status" value="1"/>
</dbReference>
<name>A0AAU7ZSE0_9BACT</name>
<dbReference type="InterPro" id="IPR008914">
    <property type="entry name" value="PEBP"/>
</dbReference>
<gene>
    <name evidence="2" type="ORF">RBB77_02755</name>
</gene>
<evidence type="ECO:0000313" key="2">
    <source>
        <dbReference type="EMBL" id="XCB33825.1"/>
    </source>
</evidence>
<sequence length="190" mass="20674">MRRSRAFFLTGALVVVALATGVFLAMTRSPKEPQPRIANASLHLASSSLDGDTIPSNFTCDGAEISPALSWTSPPEGTQSFALIATDRDSLVHFVHWVVYNIPSDKRELPEGTPKQERLPDGTDQGKNNFDNFGYGGPCPPMKAIHHYAFVLYALDSKLSLPPDATAKQALQAMIGHLLARSELVASYHR</sequence>
<dbReference type="RefSeq" id="WP_353064671.1">
    <property type="nucleotide sequence ID" value="NZ_CP132942.1"/>
</dbReference>
<feature type="compositionally biased region" description="Basic and acidic residues" evidence="1">
    <location>
        <begin position="106"/>
        <end position="121"/>
    </location>
</feature>
<dbReference type="PANTHER" id="PTHR30289:SF1">
    <property type="entry name" value="PEBP (PHOSPHATIDYLETHANOLAMINE-BINDING PROTEIN) FAMILY PROTEIN"/>
    <property type="match status" value="1"/>
</dbReference>
<dbReference type="AlphaFoldDB" id="A0AAU7ZSE0"/>